<name>A0A238WT57_9RHOB</name>
<evidence type="ECO:0000256" key="1">
    <source>
        <dbReference type="SAM" id="MobiDB-lite"/>
    </source>
</evidence>
<dbReference type="Pfam" id="PF01476">
    <property type="entry name" value="LysM"/>
    <property type="match status" value="2"/>
</dbReference>
<keyword evidence="7" id="KW-1185">Reference proteome</keyword>
<dbReference type="PROSITE" id="PS51782">
    <property type="entry name" value="LYSM"/>
    <property type="match status" value="1"/>
</dbReference>
<reference evidence="6" key="2">
    <citation type="submission" date="2017-06" db="EMBL/GenBank/DDBJ databases">
        <authorList>
            <person name="Varghese N."/>
            <person name="Submissions S."/>
        </authorList>
    </citation>
    <scope>NUCLEOTIDE SEQUENCE [LARGE SCALE GENOMIC DNA]</scope>
    <source>
        <strain evidence="6">DSM 26170</strain>
    </source>
</reference>
<dbReference type="Gene3D" id="3.10.350.10">
    <property type="entry name" value="LysM domain"/>
    <property type="match status" value="1"/>
</dbReference>
<dbReference type="Proteomes" id="UP000292859">
    <property type="component" value="Unassembled WGS sequence"/>
</dbReference>
<reference evidence="5 7" key="3">
    <citation type="submission" date="2019-02" db="EMBL/GenBank/DDBJ databases">
        <authorList>
            <person name="Zhang G."/>
        </authorList>
    </citation>
    <scope>NUCLEOTIDE SEQUENCE [LARGE SCALE GENOMIC DNA]</scope>
    <source>
        <strain evidence="5 7">CMB17</strain>
    </source>
</reference>
<dbReference type="PROSITE" id="PS51257">
    <property type="entry name" value="PROKAR_LIPOPROTEIN"/>
    <property type="match status" value="1"/>
</dbReference>
<feature type="region of interest" description="Disordered" evidence="1">
    <location>
        <begin position="203"/>
        <end position="257"/>
    </location>
</feature>
<dbReference type="CDD" id="cd12797">
    <property type="entry name" value="M23_peptidase"/>
    <property type="match status" value="1"/>
</dbReference>
<dbReference type="InterPro" id="IPR016047">
    <property type="entry name" value="M23ase_b-sheet_dom"/>
</dbReference>
<feature type="compositionally biased region" description="Low complexity" evidence="1">
    <location>
        <begin position="225"/>
        <end position="246"/>
    </location>
</feature>
<dbReference type="PANTHER" id="PTHR21666">
    <property type="entry name" value="PEPTIDASE-RELATED"/>
    <property type="match status" value="1"/>
</dbReference>
<feature type="domain" description="LysM" evidence="3">
    <location>
        <begin position="151"/>
        <end position="195"/>
    </location>
</feature>
<dbReference type="SMART" id="SM00257">
    <property type="entry name" value="LysM"/>
    <property type="match status" value="2"/>
</dbReference>
<dbReference type="OrthoDB" id="9795421at2"/>
<keyword evidence="2" id="KW-0732">Signal</keyword>
<feature type="chain" id="PRO_5013348545" evidence="2">
    <location>
        <begin position="26"/>
        <end position="371"/>
    </location>
</feature>
<dbReference type="EMBL" id="FZNM01000006">
    <property type="protein sequence ID" value="SNR49732.1"/>
    <property type="molecule type" value="Genomic_DNA"/>
</dbReference>
<dbReference type="Proteomes" id="UP000198409">
    <property type="component" value="Unassembled WGS sequence"/>
</dbReference>
<dbReference type="AlphaFoldDB" id="A0A238WT57"/>
<dbReference type="InterPro" id="IPR050570">
    <property type="entry name" value="Cell_wall_metabolism_enzyme"/>
</dbReference>
<evidence type="ECO:0000259" key="3">
    <source>
        <dbReference type="PROSITE" id="PS51782"/>
    </source>
</evidence>
<dbReference type="CDD" id="cd00118">
    <property type="entry name" value="LysM"/>
    <property type="match status" value="2"/>
</dbReference>
<organism evidence="4 6">
    <name type="scientific">Paracoccus sediminis</name>
    <dbReference type="NCBI Taxonomy" id="1214787"/>
    <lineage>
        <taxon>Bacteria</taxon>
        <taxon>Pseudomonadati</taxon>
        <taxon>Pseudomonadota</taxon>
        <taxon>Alphaproteobacteria</taxon>
        <taxon>Rhodobacterales</taxon>
        <taxon>Paracoccaceae</taxon>
        <taxon>Paracoccus</taxon>
    </lineage>
</organism>
<feature type="signal peptide" evidence="2">
    <location>
        <begin position="1"/>
        <end position="25"/>
    </location>
</feature>
<dbReference type="GO" id="GO:0004222">
    <property type="term" value="F:metalloendopeptidase activity"/>
    <property type="evidence" value="ECO:0007669"/>
    <property type="project" value="TreeGrafter"/>
</dbReference>
<evidence type="ECO:0000313" key="5">
    <source>
        <dbReference type="EMBL" id="TBN49964.1"/>
    </source>
</evidence>
<accession>A0A238WT57</accession>
<reference evidence="4" key="1">
    <citation type="submission" date="2017-06" db="EMBL/GenBank/DDBJ databases">
        <authorList>
            <person name="Kim H.J."/>
            <person name="Triplett B.A."/>
        </authorList>
    </citation>
    <scope>NUCLEOTIDE SEQUENCE [LARGE SCALE GENOMIC DNA]</scope>
    <source>
        <strain evidence="4">DSM 26170</strain>
    </source>
</reference>
<evidence type="ECO:0000313" key="4">
    <source>
        <dbReference type="EMBL" id="SNR49732.1"/>
    </source>
</evidence>
<dbReference type="RefSeq" id="WP_089388071.1">
    <property type="nucleotide sequence ID" value="NZ_FZNM01000006.1"/>
</dbReference>
<feature type="compositionally biased region" description="Low complexity" evidence="1">
    <location>
        <begin position="132"/>
        <end position="151"/>
    </location>
</feature>
<feature type="region of interest" description="Disordered" evidence="1">
    <location>
        <begin position="132"/>
        <end position="152"/>
    </location>
</feature>
<dbReference type="Gene3D" id="2.70.70.10">
    <property type="entry name" value="Glucose Permease (Domain IIA)"/>
    <property type="match status" value="1"/>
</dbReference>
<evidence type="ECO:0000256" key="2">
    <source>
        <dbReference type="SAM" id="SignalP"/>
    </source>
</evidence>
<dbReference type="SUPFAM" id="SSF51261">
    <property type="entry name" value="Duplicated hybrid motif"/>
    <property type="match status" value="1"/>
</dbReference>
<gene>
    <name evidence="5" type="ORF">EYF88_10035</name>
    <name evidence="4" type="ORF">SAMN06265378_10618</name>
</gene>
<proteinExistence type="predicted"/>
<dbReference type="InterPro" id="IPR011055">
    <property type="entry name" value="Dup_hybrid_motif"/>
</dbReference>
<dbReference type="Pfam" id="PF01551">
    <property type="entry name" value="Peptidase_M23"/>
    <property type="match status" value="1"/>
</dbReference>
<evidence type="ECO:0000313" key="6">
    <source>
        <dbReference type="Proteomes" id="UP000198409"/>
    </source>
</evidence>
<dbReference type="PANTHER" id="PTHR21666:SF270">
    <property type="entry name" value="MUREIN HYDROLASE ACTIVATOR ENVC"/>
    <property type="match status" value="1"/>
</dbReference>
<sequence length="371" mass="37487">MSRTFKLAAKAGAVVFLLASCAATGFDPDLRAWMPGALNTADAAARAAPRPQPDDRGIIRFSDYEVVVARSGDTPAIVARRLGIDPARLAQHNALPVDAPLAAGQTLVLSQQVAAGGAAGAVRDPFAGQTAPARAAAPAAPPAATATASPAQHTVAAGETAWSIARKYSVDVKDLASWNGLPVSMTLRVGQRLVIPVAGRKAPDAAAVTTMPGSGSPTPRPPSAAQPLPTETTTPTAEPGPAAPATDLGATRTAASASGRFQMPVSGSIIRVYEKGRNDGIDISATAGTAVKAAGGGTVAAITEDATGAPIVVLRHDGNLMTVYTGLDGLDVAKGDRLSAGQAIGRAGKGGFVHFQVRQGFESVDPEEYLN</sequence>
<keyword evidence="4" id="KW-0378">Hydrolase</keyword>
<protein>
    <submittedName>
        <fullName evidence="5">LysM peptidoglycan-binding domain-containing protein</fullName>
    </submittedName>
    <submittedName>
        <fullName evidence="4">Murein DD-endopeptidase MepM and murein hydrolase activator NlpD, contain LysM domain</fullName>
    </submittedName>
</protein>
<dbReference type="SUPFAM" id="SSF54106">
    <property type="entry name" value="LysM domain"/>
    <property type="match status" value="1"/>
</dbReference>
<dbReference type="InterPro" id="IPR018392">
    <property type="entry name" value="LysM"/>
</dbReference>
<dbReference type="EMBL" id="SIRL01000006">
    <property type="protein sequence ID" value="TBN49964.1"/>
    <property type="molecule type" value="Genomic_DNA"/>
</dbReference>
<evidence type="ECO:0000313" key="7">
    <source>
        <dbReference type="Proteomes" id="UP000292859"/>
    </source>
</evidence>
<dbReference type="InterPro" id="IPR036779">
    <property type="entry name" value="LysM_dom_sf"/>
</dbReference>